<evidence type="ECO:0000256" key="2">
    <source>
        <dbReference type="ARBA" id="ARBA00022723"/>
    </source>
</evidence>
<dbReference type="AlphaFoldDB" id="A0A6A6PDL6"/>
<keyword evidence="6" id="KW-0812">Transmembrane</keyword>
<keyword evidence="6" id="KW-0472">Membrane</keyword>
<keyword evidence="3" id="KW-0560">Oxidoreductase</keyword>
<dbReference type="PANTHER" id="PTHR46300">
    <property type="entry name" value="P450, PUTATIVE (EUROFUNG)-RELATED-RELATED"/>
    <property type="match status" value="1"/>
</dbReference>
<evidence type="ECO:0000256" key="5">
    <source>
        <dbReference type="PIRSR" id="PIRSR602401-1"/>
    </source>
</evidence>
<dbReference type="CDD" id="cd11065">
    <property type="entry name" value="CYP64-like"/>
    <property type="match status" value="1"/>
</dbReference>
<reference evidence="7" key="1">
    <citation type="journal article" date="2020" name="Stud. Mycol.">
        <title>101 Dothideomycetes genomes: a test case for predicting lifestyles and emergence of pathogens.</title>
        <authorList>
            <person name="Haridas S."/>
            <person name="Albert R."/>
            <person name="Binder M."/>
            <person name="Bloem J."/>
            <person name="Labutti K."/>
            <person name="Salamov A."/>
            <person name="Andreopoulos B."/>
            <person name="Baker S."/>
            <person name="Barry K."/>
            <person name="Bills G."/>
            <person name="Bluhm B."/>
            <person name="Cannon C."/>
            <person name="Castanera R."/>
            <person name="Culley D."/>
            <person name="Daum C."/>
            <person name="Ezra D."/>
            <person name="Gonzalez J."/>
            <person name="Henrissat B."/>
            <person name="Kuo A."/>
            <person name="Liang C."/>
            <person name="Lipzen A."/>
            <person name="Lutzoni F."/>
            <person name="Magnuson J."/>
            <person name="Mondo S."/>
            <person name="Nolan M."/>
            <person name="Ohm R."/>
            <person name="Pangilinan J."/>
            <person name="Park H.-J."/>
            <person name="Ramirez L."/>
            <person name="Alfaro M."/>
            <person name="Sun H."/>
            <person name="Tritt A."/>
            <person name="Yoshinaga Y."/>
            <person name="Zwiers L.-H."/>
            <person name="Turgeon B."/>
            <person name="Goodwin S."/>
            <person name="Spatafora J."/>
            <person name="Crous P."/>
            <person name="Grigoriev I."/>
        </authorList>
    </citation>
    <scope>NUCLEOTIDE SEQUENCE</scope>
    <source>
        <strain evidence="7">ATCC 16933</strain>
    </source>
</reference>
<gene>
    <name evidence="7" type="ORF">BDY21DRAFT_412908</name>
</gene>
<dbReference type="EMBL" id="MU001671">
    <property type="protein sequence ID" value="KAF2461513.1"/>
    <property type="molecule type" value="Genomic_DNA"/>
</dbReference>
<proteinExistence type="inferred from homology"/>
<evidence type="ECO:0000256" key="6">
    <source>
        <dbReference type="SAM" id="Phobius"/>
    </source>
</evidence>
<feature type="binding site" description="axial binding residue" evidence="5">
    <location>
        <position position="456"/>
    </location>
    <ligand>
        <name>heme</name>
        <dbReference type="ChEBI" id="CHEBI:30413"/>
    </ligand>
    <ligandPart>
        <name>Fe</name>
        <dbReference type="ChEBI" id="CHEBI:18248"/>
    </ligandPart>
</feature>
<sequence>MSTDNVLSPIVAKLAAVQIPPSLLKNAVVALSGLTAIIVIGIVADYVRMLRLRRTLPPGPFPLPVVGNHLQIPKSKPWIAFEKWSKHYNDPLLTIWLGRRPIIVANDAWSASEMMEKKANIYSSRPRIVIMGDMFNATNYNQVVLTYGDRWRLHRRLMHTVVGSQAVRSWRDIQSAESKIMIRDLLDEPEDYVFHIERYACSVVSIIGWGRRINRKNDYVAQQALAMMNNAVDVVIPGAYWMESIPELTKLPKWLYKLPSLIWEQSNLMLKYFYALSLEGSKAHEKNFSARLIDEQEASGLTNEEVATLTGNLIGGGVDTTSSTILSFILAMCVFPEVQKKAQAEIDAVVGQDRAPVWEDEDSLPYVQAIVKETLRWRTVTILGGIPHAPIKDDIFRGYHIPAGTNITGNLWAIHRHPREFPDPDEFRPERYVDGLQFDYPNTRGHNAFGWGRRQCSGQPLAEQGLFLTLASMLWAYNIQPGLDKDGKQAKLDIFAYTDGENMRPVPFPARYTPRSKKIESIVRSEAAQAREQLSVFDGETKLTIADVM</sequence>
<dbReference type="Proteomes" id="UP000799766">
    <property type="component" value="Unassembled WGS sequence"/>
</dbReference>
<dbReference type="Pfam" id="PF00067">
    <property type="entry name" value="p450"/>
    <property type="match status" value="1"/>
</dbReference>
<organism evidence="7 8">
    <name type="scientific">Lineolata rhizophorae</name>
    <dbReference type="NCBI Taxonomy" id="578093"/>
    <lineage>
        <taxon>Eukaryota</taxon>
        <taxon>Fungi</taxon>
        <taxon>Dikarya</taxon>
        <taxon>Ascomycota</taxon>
        <taxon>Pezizomycotina</taxon>
        <taxon>Dothideomycetes</taxon>
        <taxon>Dothideomycetes incertae sedis</taxon>
        <taxon>Lineolatales</taxon>
        <taxon>Lineolataceae</taxon>
        <taxon>Lineolata</taxon>
    </lineage>
</organism>
<keyword evidence="8" id="KW-1185">Reference proteome</keyword>
<dbReference type="InterPro" id="IPR001128">
    <property type="entry name" value="Cyt_P450"/>
</dbReference>
<dbReference type="PRINTS" id="PR00385">
    <property type="entry name" value="P450"/>
</dbReference>
<dbReference type="SUPFAM" id="SSF48264">
    <property type="entry name" value="Cytochrome P450"/>
    <property type="match status" value="1"/>
</dbReference>
<keyword evidence="6" id="KW-1133">Transmembrane helix</keyword>
<protein>
    <submittedName>
        <fullName evidence="7">Cytochrome P450</fullName>
    </submittedName>
</protein>
<dbReference type="InterPro" id="IPR050364">
    <property type="entry name" value="Cytochrome_P450_fung"/>
</dbReference>
<keyword evidence="5" id="KW-0349">Heme</keyword>
<evidence type="ECO:0000256" key="1">
    <source>
        <dbReference type="ARBA" id="ARBA00010617"/>
    </source>
</evidence>
<comment type="similarity">
    <text evidence="1">Belongs to the cytochrome P450 family.</text>
</comment>
<dbReference type="InterPro" id="IPR002401">
    <property type="entry name" value="Cyt_P450_E_grp-I"/>
</dbReference>
<dbReference type="GO" id="GO:0016705">
    <property type="term" value="F:oxidoreductase activity, acting on paired donors, with incorporation or reduction of molecular oxygen"/>
    <property type="evidence" value="ECO:0007669"/>
    <property type="project" value="InterPro"/>
</dbReference>
<evidence type="ECO:0000313" key="7">
    <source>
        <dbReference type="EMBL" id="KAF2461513.1"/>
    </source>
</evidence>
<dbReference type="OrthoDB" id="2789670at2759"/>
<comment type="cofactor">
    <cofactor evidence="5">
        <name>heme</name>
        <dbReference type="ChEBI" id="CHEBI:30413"/>
    </cofactor>
</comment>
<evidence type="ECO:0000256" key="4">
    <source>
        <dbReference type="ARBA" id="ARBA00023004"/>
    </source>
</evidence>
<keyword evidence="2 5" id="KW-0479">Metal-binding</keyword>
<dbReference type="PANTHER" id="PTHR46300:SF4">
    <property type="entry name" value="CYTOCHROME P450 98A3"/>
    <property type="match status" value="1"/>
</dbReference>
<evidence type="ECO:0000313" key="8">
    <source>
        <dbReference type="Proteomes" id="UP000799766"/>
    </source>
</evidence>
<dbReference type="GO" id="GO:0020037">
    <property type="term" value="F:heme binding"/>
    <property type="evidence" value="ECO:0007669"/>
    <property type="project" value="InterPro"/>
</dbReference>
<dbReference type="PRINTS" id="PR00463">
    <property type="entry name" value="EP450I"/>
</dbReference>
<keyword evidence="4 5" id="KW-0408">Iron</keyword>
<dbReference type="GO" id="GO:0005506">
    <property type="term" value="F:iron ion binding"/>
    <property type="evidence" value="ECO:0007669"/>
    <property type="project" value="InterPro"/>
</dbReference>
<name>A0A6A6PDL6_9PEZI</name>
<evidence type="ECO:0000256" key="3">
    <source>
        <dbReference type="ARBA" id="ARBA00023002"/>
    </source>
</evidence>
<feature type="transmembrane region" description="Helical" evidence="6">
    <location>
        <begin position="27"/>
        <end position="47"/>
    </location>
</feature>
<dbReference type="Gene3D" id="1.10.630.10">
    <property type="entry name" value="Cytochrome P450"/>
    <property type="match status" value="1"/>
</dbReference>
<dbReference type="InterPro" id="IPR036396">
    <property type="entry name" value="Cyt_P450_sf"/>
</dbReference>
<dbReference type="GO" id="GO:0004497">
    <property type="term" value="F:monooxygenase activity"/>
    <property type="evidence" value="ECO:0007669"/>
    <property type="project" value="InterPro"/>
</dbReference>
<accession>A0A6A6PDL6</accession>